<sequence>MEKSYETYAKKILIFMNTHRQEVKKISDTANKIAVNQRFSDFGRKEAIDTLKSELANLNEQFSESIRGAVKQFCKEYSVSFAEDNADHSTEIANALKVIEMCGTGLTSELFRTTLEPLKGSYKALKIIHDVITIKHSKILNVDGISGYDPEITKIIYEYMGVNSEISAYMDRLKEIEEVAEYPVLVNYEIVNTGYNGAYHFELREKTSYSVYATPDWMMEAGKQYEELAMKYPLMFSNYIPTNEEITLDKIDT</sequence>
<organism evidence="1">
    <name type="scientific">Myoviridae sp. ctdWz11</name>
    <dbReference type="NCBI Taxonomy" id="2826671"/>
    <lineage>
        <taxon>Viruses</taxon>
        <taxon>Duplodnaviria</taxon>
        <taxon>Heunggongvirae</taxon>
        <taxon>Uroviricota</taxon>
        <taxon>Caudoviricetes</taxon>
    </lineage>
</organism>
<name>A0A8S5NPA1_9CAUD</name>
<dbReference type="EMBL" id="BK015218">
    <property type="protein sequence ID" value="DAD96537.1"/>
    <property type="molecule type" value="Genomic_DNA"/>
</dbReference>
<evidence type="ECO:0000313" key="1">
    <source>
        <dbReference type="EMBL" id="DAD96537.1"/>
    </source>
</evidence>
<accession>A0A8S5NPA1</accession>
<reference evidence="1" key="1">
    <citation type="journal article" date="2021" name="Proc. Natl. Acad. Sci. U.S.A.">
        <title>A Catalog of Tens of Thousands of Viruses from Human Metagenomes Reveals Hidden Associations with Chronic Diseases.</title>
        <authorList>
            <person name="Tisza M.J."/>
            <person name="Buck C.B."/>
        </authorList>
    </citation>
    <scope>NUCLEOTIDE SEQUENCE</scope>
    <source>
        <strain evidence="1">CtdWz11</strain>
    </source>
</reference>
<proteinExistence type="predicted"/>
<protein>
    <submittedName>
        <fullName evidence="1">Uncharacterized protein</fullName>
    </submittedName>
</protein>